<proteinExistence type="predicted"/>
<organism evidence="1 2">
    <name type="scientific">Phanerochaete carnosa (strain HHB-10118-sp)</name>
    <name type="common">White-rot fungus</name>
    <name type="synonym">Peniophora carnosa</name>
    <dbReference type="NCBI Taxonomy" id="650164"/>
    <lineage>
        <taxon>Eukaryota</taxon>
        <taxon>Fungi</taxon>
        <taxon>Dikarya</taxon>
        <taxon>Basidiomycota</taxon>
        <taxon>Agaricomycotina</taxon>
        <taxon>Agaricomycetes</taxon>
        <taxon>Polyporales</taxon>
        <taxon>Phanerochaetaceae</taxon>
        <taxon>Phanerochaete</taxon>
    </lineage>
</organism>
<dbReference type="Proteomes" id="UP000008370">
    <property type="component" value="Unassembled WGS sequence"/>
</dbReference>
<dbReference type="KEGG" id="pco:PHACADRAFT_197358"/>
<dbReference type="HOGENOM" id="CLU_3014932_0_0_1"/>
<accession>K5WRC3</accession>
<dbReference type="RefSeq" id="XP_007397640.1">
    <property type="nucleotide sequence ID" value="XM_007397578.1"/>
</dbReference>
<evidence type="ECO:0000313" key="1">
    <source>
        <dbReference type="EMBL" id="EKM52922.1"/>
    </source>
</evidence>
<dbReference type="EMBL" id="JH930474">
    <property type="protein sequence ID" value="EKM52922.1"/>
    <property type="molecule type" value="Genomic_DNA"/>
</dbReference>
<protein>
    <submittedName>
        <fullName evidence="1">Uncharacterized protein</fullName>
    </submittedName>
</protein>
<dbReference type="GeneID" id="18911220"/>
<evidence type="ECO:0000313" key="2">
    <source>
        <dbReference type="Proteomes" id="UP000008370"/>
    </source>
</evidence>
<dbReference type="InParanoid" id="K5WRC3"/>
<dbReference type="AlphaFoldDB" id="K5WRC3"/>
<keyword evidence="2" id="KW-1185">Reference proteome</keyword>
<name>K5WRC3_PHACS</name>
<sequence>MGISSVVASSVFSSISYIMRCYEELIVNARREVCLTTDHWEPSCDNHRTHDAIIEL</sequence>
<gene>
    <name evidence="1" type="ORF">PHACADRAFT_197358</name>
</gene>
<reference evidence="1 2" key="1">
    <citation type="journal article" date="2012" name="BMC Genomics">
        <title>Comparative genomics of the white-rot fungi, Phanerochaete carnosa and P. chrysosporium, to elucidate the genetic basis of the distinct wood types they colonize.</title>
        <authorList>
            <person name="Suzuki H."/>
            <person name="MacDonald J."/>
            <person name="Syed K."/>
            <person name="Salamov A."/>
            <person name="Hori C."/>
            <person name="Aerts A."/>
            <person name="Henrissat B."/>
            <person name="Wiebenga A."/>
            <person name="vanKuyk P.A."/>
            <person name="Barry K."/>
            <person name="Lindquist E."/>
            <person name="LaButti K."/>
            <person name="Lapidus A."/>
            <person name="Lucas S."/>
            <person name="Coutinho P."/>
            <person name="Gong Y."/>
            <person name="Samejima M."/>
            <person name="Mahadevan R."/>
            <person name="Abou-Zaid M."/>
            <person name="de Vries R.P."/>
            <person name="Igarashi K."/>
            <person name="Yadav J.S."/>
            <person name="Grigoriev I.V."/>
            <person name="Master E.R."/>
        </authorList>
    </citation>
    <scope>NUCLEOTIDE SEQUENCE [LARGE SCALE GENOMIC DNA]</scope>
    <source>
        <strain evidence="1 2">HHB-10118-sp</strain>
    </source>
</reference>